<evidence type="ECO:0008006" key="13">
    <source>
        <dbReference type="Google" id="ProtNLM"/>
    </source>
</evidence>
<dbReference type="InterPro" id="IPR027417">
    <property type="entry name" value="P-loop_NTPase"/>
</dbReference>
<evidence type="ECO:0000256" key="1">
    <source>
        <dbReference type="ARBA" id="ARBA00004323"/>
    </source>
</evidence>
<comment type="subcellular location">
    <subcellularLocation>
        <location evidence="1">Golgi apparatus membrane</location>
        <topology evidence="1">Single-pass type II membrane protein</topology>
    </subcellularLocation>
</comment>
<gene>
    <name evidence="12" type="ORF">HAKA00212_LOCUS20630</name>
</gene>
<evidence type="ECO:0000256" key="9">
    <source>
        <dbReference type="ARBA" id="ARBA00023180"/>
    </source>
</evidence>
<sequence>MPSSRRLKTRHHMRRRNSALPIFLLSSIASMFVLGAFLVLEARNQINQINPPRSLESSAPHEFPHVSEDPLFLENFVINKKERVFKYGLRRGGQNKDKPGLGIAFLKTPKCGGTTVATVLANLALQYKLAKDEISFGHHQMGDSLFRTTRYSRGQAVGLVREPGARFQSAWTWRADRLRHARWFSDTHGCRAGHPLEWAGLPDVLACCLKARESEEVLVALRTATGPEEVDRMAHWHTGIARKKALKKGAVSEFKSAFHTFLVEVVQGKHLVLVLERLEESLVLLRHAYGLGIDDIIHLSDQNVKHGEGETRQKTEEAKLREQGLQAARALHHNDRLLYEVANNTLDRWLQELGPELVQKDLAALRDRTAYFMDLCSAGKAGSEKVGKCLLMGKTWSEINQVIKEVPGWKDLTHPNNNSDEEITGGQEVKRGRKQKKKREKKKKGLFGILSP</sequence>
<protein>
    <recommendedName>
        <fullName evidence="13">Sulfotransferase domain-containing protein</fullName>
    </recommendedName>
</protein>
<keyword evidence="7" id="KW-0333">Golgi apparatus</keyword>
<dbReference type="PANTHER" id="PTHR14647">
    <property type="entry name" value="GALACTOSE-3-O-SULFOTRANSFERASE"/>
    <property type="match status" value="1"/>
</dbReference>
<feature type="transmembrane region" description="Helical" evidence="11">
    <location>
        <begin position="20"/>
        <end position="40"/>
    </location>
</feature>
<dbReference type="AlphaFoldDB" id="A0A6S9GU46"/>
<name>A0A6S9GU46_HETAK</name>
<keyword evidence="5" id="KW-0735">Signal-anchor</keyword>
<keyword evidence="9" id="KW-0325">Glycoprotein</keyword>
<evidence type="ECO:0000256" key="7">
    <source>
        <dbReference type="ARBA" id="ARBA00023034"/>
    </source>
</evidence>
<keyword evidence="8 11" id="KW-0472">Membrane</keyword>
<dbReference type="GO" id="GO:0000139">
    <property type="term" value="C:Golgi membrane"/>
    <property type="evidence" value="ECO:0007669"/>
    <property type="project" value="UniProtKB-SubCell"/>
</dbReference>
<evidence type="ECO:0000256" key="2">
    <source>
        <dbReference type="ARBA" id="ARBA00008124"/>
    </source>
</evidence>
<evidence type="ECO:0000256" key="10">
    <source>
        <dbReference type="SAM" id="MobiDB-lite"/>
    </source>
</evidence>
<dbReference type="Pfam" id="PF06990">
    <property type="entry name" value="Gal-3-0_sulfotr"/>
    <property type="match status" value="1"/>
</dbReference>
<evidence type="ECO:0000256" key="5">
    <source>
        <dbReference type="ARBA" id="ARBA00022968"/>
    </source>
</evidence>
<evidence type="ECO:0000256" key="4">
    <source>
        <dbReference type="ARBA" id="ARBA00022692"/>
    </source>
</evidence>
<keyword evidence="3" id="KW-0808">Transferase</keyword>
<dbReference type="PANTHER" id="PTHR14647:SF87">
    <property type="entry name" value="PUTATIVE-RELATED"/>
    <property type="match status" value="1"/>
</dbReference>
<evidence type="ECO:0000256" key="3">
    <source>
        <dbReference type="ARBA" id="ARBA00022679"/>
    </source>
</evidence>
<dbReference type="InterPro" id="IPR009729">
    <property type="entry name" value="Gal-3-0_sulfotransfrase"/>
</dbReference>
<evidence type="ECO:0000313" key="12">
    <source>
        <dbReference type="EMBL" id="CAE0641801.1"/>
    </source>
</evidence>
<evidence type="ECO:0000256" key="6">
    <source>
        <dbReference type="ARBA" id="ARBA00022989"/>
    </source>
</evidence>
<dbReference type="GO" id="GO:0009247">
    <property type="term" value="P:glycolipid biosynthetic process"/>
    <property type="evidence" value="ECO:0007669"/>
    <property type="project" value="InterPro"/>
</dbReference>
<comment type="similarity">
    <text evidence="2">Belongs to the galactose-3-O-sulfotransferase family.</text>
</comment>
<organism evidence="12">
    <name type="scientific">Heterosigma akashiwo</name>
    <name type="common">Chromophytic alga</name>
    <name type="synonym">Heterosigma carterae</name>
    <dbReference type="NCBI Taxonomy" id="2829"/>
    <lineage>
        <taxon>Eukaryota</taxon>
        <taxon>Sar</taxon>
        <taxon>Stramenopiles</taxon>
        <taxon>Ochrophyta</taxon>
        <taxon>Raphidophyceae</taxon>
        <taxon>Chattonellales</taxon>
        <taxon>Chattonellaceae</taxon>
        <taxon>Heterosigma</taxon>
    </lineage>
</organism>
<keyword evidence="6 11" id="KW-1133">Transmembrane helix</keyword>
<reference evidence="12" key="1">
    <citation type="submission" date="2021-01" db="EMBL/GenBank/DDBJ databases">
        <authorList>
            <person name="Corre E."/>
            <person name="Pelletier E."/>
            <person name="Niang G."/>
            <person name="Scheremetjew M."/>
            <person name="Finn R."/>
            <person name="Kale V."/>
            <person name="Holt S."/>
            <person name="Cochrane G."/>
            <person name="Meng A."/>
            <person name="Brown T."/>
            <person name="Cohen L."/>
        </authorList>
    </citation>
    <scope>NUCLEOTIDE SEQUENCE</scope>
    <source>
        <strain evidence="12">CCMP3107</strain>
    </source>
</reference>
<keyword evidence="4 11" id="KW-0812">Transmembrane</keyword>
<evidence type="ECO:0000256" key="11">
    <source>
        <dbReference type="SAM" id="Phobius"/>
    </source>
</evidence>
<proteinExistence type="inferred from homology"/>
<feature type="region of interest" description="Disordered" evidence="10">
    <location>
        <begin position="410"/>
        <end position="452"/>
    </location>
</feature>
<dbReference type="Gene3D" id="3.40.50.300">
    <property type="entry name" value="P-loop containing nucleotide triphosphate hydrolases"/>
    <property type="match status" value="1"/>
</dbReference>
<feature type="compositionally biased region" description="Basic residues" evidence="10">
    <location>
        <begin position="431"/>
        <end position="445"/>
    </location>
</feature>
<evidence type="ECO:0000256" key="8">
    <source>
        <dbReference type="ARBA" id="ARBA00023136"/>
    </source>
</evidence>
<accession>A0A6S9GU46</accession>
<dbReference type="EMBL" id="HBIU01045947">
    <property type="protein sequence ID" value="CAE0641801.1"/>
    <property type="molecule type" value="Transcribed_RNA"/>
</dbReference>
<dbReference type="GO" id="GO:0001733">
    <property type="term" value="F:galactosylceramide sulfotransferase activity"/>
    <property type="evidence" value="ECO:0007669"/>
    <property type="project" value="InterPro"/>
</dbReference>